<dbReference type="AlphaFoldDB" id="A0A2N9FFB8"/>
<evidence type="ECO:0000313" key="1">
    <source>
        <dbReference type="EMBL" id="SPC85932.1"/>
    </source>
</evidence>
<organism evidence="1">
    <name type="scientific">Fagus sylvatica</name>
    <name type="common">Beechnut</name>
    <dbReference type="NCBI Taxonomy" id="28930"/>
    <lineage>
        <taxon>Eukaryota</taxon>
        <taxon>Viridiplantae</taxon>
        <taxon>Streptophyta</taxon>
        <taxon>Embryophyta</taxon>
        <taxon>Tracheophyta</taxon>
        <taxon>Spermatophyta</taxon>
        <taxon>Magnoliopsida</taxon>
        <taxon>eudicotyledons</taxon>
        <taxon>Gunneridae</taxon>
        <taxon>Pentapetalae</taxon>
        <taxon>rosids</taxon>
        <taxon>fabids</taxon>
        <taxon>Fagales</taxon>
        <taxon>Fagaceae</taxon>
        <taxon>Fagus</taxon>
    </lineage>
</organism>
<accession>A0A2N9FFB8</accession>
<protein>
    <submittedName>
        <fullName evidence="1">Uncharacterized protein</fullName>
    </submittedName>
</protein>
<dbReference type="EMBL" id="OIVN01000813">
    <property type="protein sequence ID" value="SPC85932.1"/>
    <property type="molecule type" value="Genomic_DNA"/>
</dbReference>
<gene>
    <name evidence="1" type="ORF">FSB_LOCUS13814</name>
</gene>
<sequence length="135" mass="15131">MVFPNFSVRISVSLEMLSVNRENLVVEKVALFEKVLAFRKLMVRIGKILQAKVGCQSDFLVGSPFSGVDSEQLENALEEPTQPDFRFPCAPPNDGKTIDQFPIELSHGSGQISVKLGQTFQNPPIFDMRSQIDRF</sequence>
<proteinExistence type="predicted"/>
<name>A0A2N9FFB8_FAGSY</name>
<reference evidence="1" key="1">
    <citation type="submission" date="2018-02" db="EMBL/GenBank/DDBJ databases">
        <authorList>
            <person name="Cohen D.B."/>
            <person name="Kent A.D."/>
        </authorList>
    </citation>
    <scope>NUCLEOTIDE SEQUENCE</scope>
</reference>